<evidence type="ECO:0000259" key="2">
    <source>
        <dbReference type="Pfam" id="PF00496"/>
    </source>
</evidence>
<dbReference type="PIRSF" id="PIRSF002741">
    <property type="entry name" value="MppA"/>
    <property type="match status" value="1"/>
</dbReference>
<proteinExistence type="predicted"/>
<dbReference type="EMBL" id="JBHSXX010000001">
    <property type="protein sequence ID" value="MFC6868308.1"/>
    <property type="molecule type" value="Genomic_DNA"/>
</dbReference>
<dbReference type="InterPro" id="IPR000914">
    <property type="entry name" value="SBP_5_dom"/>
</dbReference>
<comment type="caution">
    <text evidence="3">The sequence shown here is derived from an EMBL/GenBank/DDBJ whole genome shotgun (WGS) entry which is preliminary data.</text>
</comment>
<dbReference type="Proteomes" id="UP001596337">
    <property type="component" value="Unassembled WGS sequence"/>
</dbReference>
<keyword evidence="4" id="KW-1185">Reference proteome</keyword>
<dbReference type="Gene3D" id="3.10.105.10">
    <property type="entry name" value="Dipeptide-binding Protein, Domain 3"/>
    <property type="match status" value="1"/>
</dbReference>
<dbReference type="Pfam" id="PF00496">
    <property type="entry name" value="SBP_bac_5"/>
    <property type="match status" value="1"/>
</dbReference>
<evidence type="ECO:0000313" key="3">
    <source>
        <dbReference type="EMBL" id="MFC6868308.1"/>
    </source>
</evidence>
<dbReference type="PROSITE" id="PS51257">
    <property type="entry name" value="PROKAR_LIPOPROTEIN"/>
    <property type="match status" value="1"/>
</dbReference>
<feature type="domain" description="Solute-binding protein family 5" evidence="2">
    <location>
        <begin position="74"/>
        <end position="413"/>
    </location>
</feature>
<organism evidence="3 4">
    <name type="scientific">Haloechinothrix salitolerans</name>
    <dbReference type="NCBI Taxonomy" id="926830"/>
    <lineage>
        <taxon>Bacteria</taxon>
        <taxon>Bacillati</taxon>
        <taxon>Actinomycetota</taxon>
        <taxon>Actinomycetes</taxon>
        <taxon>Pseudonocardiales</taxon>
        <taxon>Pseudonocardiaceae</taxon>
        <taxon>Haloechinothrix</taxon>
    </lineage>
</organism>
<evidence type="ECO:0000313" key="4">
    <source>
        <dbReference type="Proteomes" id="UP001596337"/>
    </source>
</evidence>
<keyword evidence="1" id="KW-0732">Signal</keyword>
<sequence>MGRFTRTGVAMGLATALAASAACSGGERTERSDSNTLRIAGPFEVHSLEPAASDGFFTRLQVVETLVSSDMRGELTPGLATSWSDAKGMRSWTFELPEDAEFHDGTPVTPDAVAASLEAAADEAASPLADAPVRRIVPVDSGVRFDLSAPYPTLPAVLTHYSTAALAPASYDDGHVTEVIGSGPYEIDRVELPASIEVSRFDEWRGDQPAIEKISFQAVGRAESRALMAVSFQADVVFGLEPAGRERVAATNGVAMESSLQPRTLLLKVNADHPVLGDVRVRQALSLALDRAGMADAVLREKELAATQLLPPSLRTWHEDGLEPLEHDPDAARDLLAEAGWKPDESGTLRKDGTPLRLTLTTYPDRPELPALATAIQASLREIGVEIEVDVTNSSEIPARHQDGSLELGLFARHFALVADPLVTVAETFAPQGEDWGVMNWRDGEVTKAVDGLLHSPSDDEAQEYRTRIVETAQQELPLIPVAWYRMNAAVSDRVANFELDPLERTWRVADVSWAEQ</sequence>
<dbReference type="InterPro" id="IPR030678">
    <property type="entry name" value="Peptide/Ni-bd"/>
</dbReference>
<dbReference type="InterPro" id="IPR039424">
    <property type="entry name" value="SBP_5"/>
</dbReference>
<name>A0ABW2C1D6_9PSEU</name>
<feature type="signal peptide" evidence="1">
    <location>
        <begin position="1"/>
        <end position="21"/>
    </location>
</feature>
<reference evidence="4" key="1">
    <citation type="journal article" date="2019" name="Int. J. Syst. Evol. Microbiol.">
        <title>The Global Catalogue of Microorganisms (GCM) 10K type strain sequencing project: providing services to taxonomists for standard genome sequencing and annotation.</title>
        <authorList>
            <consortium name="The Broad Institute Genomics Platform"/>
            <consortium name="The Broad Institute Genome Sequencing Center for Infectious Disease"/>
            <person name="Wu L."/>
            <person name="Ma J."/>
        </authorList>
    </citation>
    <scope>NUCLEOTIDE SEQUENCE [LARGE SCALE GENOMIC DNA]</scope>
    <source>
        <strain evidence="4">KCTC 32255</strain>
    </source>
</reference>
<dbReference type="Gene3D" id="3.40.190.10">
    <property type="entry name" value="Periplasmic binding protein-like II"/>
    <property type="match status" value="1"/>
</dbReference>
<dbReference type="CDD" id="cd08490">
    <property type="entry name" value="PBP2_NikA_DppA_OppA_like_3"/>
    <property type="match status" value="1"/>
</dbReference>
<dbReference type="PANTHER" id="PTHR30290">
    <property type="entry name" value="PERIPLASMIC BINDING COMPONENT OF ABC TRANSPORTER"/>
    <property type="match status" value="1"/>
</dbReference>
<protein>
    <submittedName>
        <fullName evidence="3">ABC transporter substrate-binding protein</fullName>
    </submittedName>
</protein>
<dbReference type="PANTHER" id="PTHR30290:SF83">
    <property type="entry name" value="ABC TRANSPORTER SUBSTRATE-BINDING PROTEIN"/>
    <property type="match status" value="1"/>
</dbReference>
<feature type="chain" id="PRO_5046990235" evidence="1">
    <location>
        <begin position="22"/>
        <end position="517"/>
    </location>
</feature>
<evidence type="ECO:0000256" key="1">
    <source>
        <dbReference type="SAM" id="SignalP"/>
    </source>
</evidence>
<dbReference type="SUPFAM" id="SSF53850">
    <property type="entry name" value="Periplasmic binding protein-like II"/>
    <property type="match status" value="1"/>
</dbReference>
<gene>
    <name evidence="3" type="ORF">ACFQGD_14285</name>
</gene>
<accession>A0ABW2C1D6</accession>
<dbReference type="RefSeq" id="WP_345398323.1">
    <property type="nucleotide sequence ID" value="NZ_BAABLA010000028.1"/>
</dbReference>